<reference evidence="1 2" key="1">
    <citation type="journal article" date="2016" name="Nat. Commun.">
        <title>Thousands of microbial genomes shed light on interconnected biogeochemical processes in an aquifer system.</title>
        <authorList>
            <person name="Anantharaman K."/>
            <person name="Brown C.T."/>
            <person name="Hug L.A."/>
            <person name="Sharon I."/>
            <person name="Castelle C.J."/>
            <person name="Probst A.J."/>
            <person name="Thomas B.C."/>
            <person name="Singh A."/>
            <person name="Wilkins M.J."/>
            <person name="Karaoz U."/>
            <person name="Brodie E.L."/>
            <person name="Williams K.H."/>
            <person name="Hubbard S.S."/>
            <person name="Banfield J.F."/>
        </authorList>
    </citation>
    <scope>NUCLEOTIDE SEQUENCE [LARGE SCALE GENOMIC DNA]</scope>
</reference>
<accession>A0A1F8B0J0</accession>
<dbReference type="Gene3D" id="3.40.50.1000">
    <property type="entry name" value="HAD superfamily/HAD-like"/>
    <property type="match status" value="1"/>
</dbReference>
<protein>
    <submittedName>
        <fullName evidence="1">Uncharacterized protein</fullName>
    </submittedName>
</protein>
<dbReference type="AlphaFoldDB" id="A0A1F8B0J0"/>
<gene>
    <name evidence="1" type="ORF">A2955_04205</name>
</gene>
<organism evidence="1 2">
    <name type="scientific">Candidatus Woesebacteria bacterium RIFCSPLOWO2_01_FULL_37_19</name>
    <dbReference type="NCBI Taxonomy" id="1802514"/>
    <lineage>
        <taxon>Bacteria</taxon>
        <taxon>Candidatus Woeseibacteriota</taxon>
    </lineage>
</organism>
<dbReference type="STRING" id="1802514.A2955_04205"/>
<sequence>MERLNHKDFEKFQGDWNLFTKVLNTKNIIFLYDLDGILAYSAEKVLGNFRDRTGIDVRPYKIDSWEYLKRVAIENKLTQQIIDTSEDDWYNSGVMEQARRYLYARPLVKLTVSKYGAERNFALTSRPSSFKESSKRWLIKEIPKFPVKNLLIREEESSYNGSEFKIEKIKDFSPLVDWIVFIDDSTDYVRGVLESGIDNCLAINVPQGVIKPDFNHEHLIVIGRHPGQMQSMYPLYKYIDIAINDKYDLSHQD</sequence>
<name>A0A1F8B0J0_9BACT</name>
<evidence type="ECO:0000313" key="1">
    <source>
        <dbReference type="EMBL" id="OGM57522.1"/>
    </source>
</evidence>
<proteinExistence type="predicted"/>
<dbReference type="InterPro" id="IPR023214">
    <property type="entry name" value="HAD_sf"/>
</dbReference>
<dbReference type="EMBL" id="MGHA01000058">
    <property type="protein sequence ID" value="OGM57522.1"/>
    <property type="molecule type" value="Genomic_DNA"/>
</dbReference>
<dbReference type="Proteomes" id="UP000177501">
    <property type="component" value="Unassembled WGS sequence"/>
</dbReference>
<evidence type="ECO:0000313" key="2">
    <source>
        <dbReference type="Proteomes" id="UP000177501"/>
    </source>
</evidence>
<comment type="caution">
    <text evidence="1">The sequence shown here is derived from an EMBL/GenBank/DDBJ whole genome shotgun (WGS) entry which is preliminary data.</text>
</comment>